<dbReference type="AlphaFoldDB" id="A0A1D9PQ44"/>
<gene>
    <name evidence="1" type="primary">wapI_1</name>
    <name evidence="1" type="ORF">BACVE_001890</name>
</gene>
<dbReference type="RefSeq" id="WP_017418576.1">
    <property type="nucleotide sequence ID" value="NZ_AP024501.1"/>
</dbReference>
<organism evidence="1 2">
    <name type="scientific">Bacillus velezensis</name>
    <dbReference type="NCBI Taxonomy" id="492670"/>
    <lineage>
        <taxon>Bacteria</taxon>
        <taxon>Bacillati</taxon>
        <taxon>Bacillota</taxon>
        <taxon>Bacilli</taxon>
        <taxon>Bacillales</taxon>
        <taxon>Bacillaceae</taxon>
        <taxon>Bacillus</taxon>
        <taxon>Bacillus amyloliquefaciens group</taxon>
    </lineage>
</organism>
<name>A0A1D9PQ44_BACVE</name>
<evidence type="ECO:0000313" key="2">
    <source>
        <dbReference type="Proteomes" id="UP000587477"/>
    </source>
</evidence>
<dbReference type="InterPro" id="IPR056510">
    <property type="entry name" value="WapI"/>
</dbReference>
<dbReference type="Pfam" id="PF24716">
    <property type="entry name" value="WapI"/>
    <property type="match status" value="1"/>
</dbReference>
<proteinExistence type="predicted"/>
<dbReference type="STRING" id="1155777.BANAU_3812"/>
<reference evidence="2" key="1">
    <citation type="submission" date="2020-10" db="EMBL/GenBank/DDBJ databases">
        <title>Complete genome sequence of Bacillus velezensis NST6.</title>
        <authorList>
            <person name="Choi J."/>
        </authorList>
    </citation>
    <scope>NUCLEOTIDE SEQUENCE [LARGE SCALE GENOMIC DNA]</scope>
    <source>
        <strain evidence="2">NST6</strain>
    </source>
</reference>
<protein>
    <submittedName>
        <fullName evidence="1">Immunity protein WapI</fullName>
    </submittedName>
</protein>
<accession>A0A1D9PQ44</accession>
<dbReference type="Proteomes" id="UP000587477">
    <property type="component" value="Chromosome"/>
</dbReference>
<evidence type="ECO:0000313" key="1">
    <source>
        <dbReference type="EMBL" id="QOY26879.1"/>
    </source>
</evidence>
<dbReference type="EMBL" id="CP063687">
    <property type="protein sequence ID" value="QOY26879.1"/>
    <property type="molecule type" value="Genomic_DNA"/>
</dbReference>
<sequence length="137" mass="16262">MAKIRDDCLELDITPRRYQEAEDDPFISTMFELLEHNKVIARDYSAALLESEYKMLISGIEALLAGNQDRIRLETIEPFFILSIDKENEYYRFIIRFVENHSNTTFYKLNCNEEKLEFFVKTLKSDLKDTKNPPKRP</sequence>
<accession>A0A2D3DU57</accession>